<evidence type="ECO:0000313" key="4">
    <source>
        <dbReference type="EMBL" id="VVT51310.1"/>
    </source>
</evidence>
<comment type="similarity">
    <text evidence="1">Belongs to the eukaryotic ribosomal protein eL21 family.</text>
</comment>
<keyword evidence="2" id="KW-0689">Ribosomal protein</keyword>
<dbReference type="PANTHER" id="PTHR20981">
    <property type="entry name" value="60S RIBOSOMAL PROTEIN L21"/>
    <property type="match status" value="1"/>
</dbReference>
<gene>
    <name evidence="4" type="ORF">SAPINGB_P003054</name>
</gene>
<dbReference type="Gene3D" id="2.30.30.70">
    <property type="entry name" value="Ribosomal protein L21"/>
    <property type="match status" value="1"/>
</dbReference>
<dbReference type="Gene3D" id="6.10.250.3260">
    <property type="match status" value="1"/>
</dbReference>
<dbReference type="Pfam" id="PF01157">
    <property type="entry name" value="Ribosomal_L21e"/>
    <property type="match status" value="1"/>
</dbReference>
<dbReference type="InterPro" id="IPR018259">
    <property type="entry name" value="Ribosomal_eL21_CS"/>
</dbReference>
<dbReference type="OrthoDB" id="1539250at2759"/>
<evidence type="ECO:0008006" key="6">
    <source>
        <dbReference type="Google" id="ProtNLM"/>
    </source>
</evidence>
<reference evidence="4 5" key="1">
    <citation type="submission" date="2019-09" db="EMBL/GenBank/DDBJ databases">
        <authorList>
            <person name="Brejova B."/>
        </authorList>
    </citation>
    <scope>NUCLEOTIDE SEQUENCE [LARGE SCALE GENOMIC DNA]</scope>
</reference>
<dbReference type="GO" id="GO:0003735">
    <property type="term" value="F:structural constituent of ribosome"/>
    <property type="evidence" value="ECO:0007669"/>
    <property type="project" value="InterPro"/>
</dbReference>
<protein>
    <recommendedName>
        <fullName evidence="6">60S ribosomal protein L21-A</fullName>
    </recommendedName>
</protein>
<dbReference type="RefSeq" id="XP_031853663.1">
    <property type="nucleotide sequence ID" value="XM_031997772.1"/>
</dbReference>
<dbReference type="GO" id="GO:0006412">
    <property type="term" value="P:translation"/>
    <property type="evidence" value="ECO:0007669"/>
    <property type="project" value="InterPro"/>
</dbReference>
<proteinExistence type="inferred from homology"/>
<dbReference type="FunFam" id="6.10.250.3260:FF:000001">
    <property type="entry name" value="60S ribosomal protein L21"/>
    <property type="match status" value="1"/>
</dbReference>
<dbReference type="Proteomes" id="UP000398389">
    <property type="component" value="Unassembled WGS sequence"/>
</dbReference>
<dbReference type="GeneID" id="43581872"/>
<dbReference type="InterPro" id="IPR001147">
    <property type="entry name" value="Ribosomal_eL21"/>
</dbReference>
<name>A0A5E8BID4_9ASCO</name>
<sequence length="159" mass="17976">MGKSRGYRSGTRYAFSRDFKKNGTIPLSTYLKTYKVGDIVDIKANGSIQKGMPHKFYHGKTGIVFNVTKSSVGVIIHKVVGNRYLEKRVNLRVEHVKHSKCRQDFLKRVTENEQKRAEAKKNGTSVVLKRQPVQPRGAAVVKVSEIPETVTPVPYETFI</sequence>
<keyword evidence="5" id="KW-1185">Reference proteome</keyword>
<dbReference type="FunFam" id="2.30.30.70:FF:000001">
    <property type="entry name" value="60S ribosomal protein L21"/>
    <property type="match status" value="1"/>
</dbReference>
<keyword evidence="3" id="KW-0687">Ribonucleoprotein</keyword>
<evidence type="ECO:0000256" key="2">
    <source>
        <dbReference type="ARBA" id="ARBA00022980"/>
    </source>
</evidence>
<evidence type="ECO:0000256" key="3">
    <source>
        <dbReference type="ARBA" id="ARBA00023274"/>
    </source>
</evidence>
<dbReference type="InterPro" id="IPR036948">
    <property type="entry name" value="Ribosomal_eL21_sf"/>
</dbReference>
<dbReference type="AlphaFoldDB" id="A0A5E8BID4"/>
<dbReference type="SUPFAM" id="SSF50104">
    <property type="entry name" value="Translation proteins SH3-like domain"/>
    <property type="match status" value="1"/>
</dbReference>
<dbReference type="GO" id="GO:0015934">
    <property type="term" value="C:large ribosomal subunit"/>
    <property type="evidence" value="ECO:0007669"/>
    <property type="project" value="UniProtKB-ARBA"/>
</dbReference>
<evidence type="ECO:0000256" key="1">
    <source>
        <dbReference type="ARBA" id="ARBA00008427"/>
    </source>
</evidence>
<organism evidence="4 5">
    <name type="scientific">Magnusiomyces paraingens</name>
    <dbReference type="NCBI Taxonomy" id="2606893"/>
    <lineage>
        <taxon>Eukaryota</taxon>
        <taxon>Fungi</taxon>
        <taxon>Dikarya</taxon>
        <taxon>Ascomycota</taxon>
        <taxon>Saccharomycotina</taxon>
        <taxon>Dipodascomycetes</taxon>
        <taxon>Dipodascales</taxon>
        <taxon>Dipodascaceae</taxon>
        <taxon>Magnusiomyces</taxon>
    </lineage>
</organism>
<dbReference type="InterPro" id="IPR008991">
    <property type="entry name" value="Translation_prot_SH3-like_sf"/>
</dbReference>
<evidence type="ECO:0000313" key="5">
    <source>
        <dbReference type="Proteomes" id="UP000398389"/>
    </source>
</evidence>
<accession>A0A5E8BID4</accession>
<dbReference type="EMBL" id="CABVLU010000002">
    <property type="protein sequence ID" value="VVT51310.1"/>
    <property type="molecule type" value="Genomic_DNA"/>
</dbReference>
<dbReference type="PROSITE" id="PS01171">
    <property type="entry name" value="RIBOSOMAL_L21E"/>
    <property type="match status" value="1"/>
</dbReference>